<dbReference type="InterPro" id="IPR020904">
    <property type="entry name" value="Sc_DH/Rdtase_CS"/>
</dbReference>
<dbReference type="OrthoDB" id="1933717at2759"/>
<dbReference type="PRINTS" id="PR00081">
    <property type="entry name" value="GDHRDH"/>
</dbReference>
<comment type="caution">
    <text evidence="4">The sequence shown here is derived from an EMBL/GenBank/DDBJ whole genome shotgun (WGS) entry which is preliminary data.</text>
</comment>
<dbReference type="InterPro" id="IPR036291">
    <property type="entry name" value="NAD(P)-bd_dom_sf"/>
</dbReference>
<dbReference type="PROSITE" id="PS00061">
    <property type="entry name" value="ADH_SHORT"/>
    <property type="match status" value="1"/>
</dbReference>
<dbReference type="Pfam" id="PF00106">
    <property type="entry name" value="adh_short"/>
    <property type="match status" value="2"/>
</dbReference>
<keyword evidence="5" id="KW-1185">Reference proteome</keyword>
<reference evidence="4" key="2">
    <citation type="journal article" date="2023" name="Plants (Basel)">
        <title>Annotation of the Turnera subulata (Passifloraceae) Draft Genome Reveals the S-Locus Evolved after the Divergence of Turneroideae from Passifloroideae in a Stepwise Manner.</title>
        <authorList>
            <person name="Henning P.M."/>
            <person name="Roalson E.H."/>
            <person name="Mir W."/>
            <person name="McCubbin A.G."/>
            <person name="Shore J.S."/>
        </authorList>
    </citation>
    <scope>NUCLEOTIDE SEQUENCE</scope>
    <source>
        <strain evidence="4">F60SS</strain>
    </source>
</reference>
<name>A0A9Q0GBZ1_9ROSI</name>
<sequence length="552" mass="59562">YAVVTGGNKGIGFEICRQLAAAGVVVVLTARDENRGLAAVQQIRDSGISDDLVIFHKLDVVDPDSIACLADFVKARFGKLDILVNNAGVLGVEWDTDGLQKAVQLAGGFPTDPKVWDEISTQAYDWAQECLEINYYGAKRMAETFIQLLQASDSPRIVNVTGSLGLLKNIPNEWAKGILSDLETLTEGRVEEVVNVFLKDFEKGLLEEKGWPIHFSAYTVSKAATNAYTMILAKRYPNFRVNCLDPGFCKTDIMTTNIGTLTPAEGAVYAVRLALLPNGGPTGANKGIGFEVCRQLAAAGVVVVLTARDENRGLAAVHKLIDSGVSDDLVVFHKLDVVDPDSVNNAGVLGVEIDAEGFDKAVQVAGGFPSDPKVLAEIATQTYELAQECVETSYYGARRTAEAFIPLLLASDSPRIVNVSGSLGLLKNINNEWAKGLLNDVESLTEERVDEVVNQFLKDFKEGLLETNGWPSLFPAATLAKASMNAHTRILARKYPRICVNAVCPGFTKTDLTKHHGRFTAAEGAEHAVRLALLSPGAPSGNFYVQKEVSSF</sequence>
<dbReference type="InterPro" id="IPR002347">
    <property type="entry name" value="SDR_fam"/>
</dbReference>
<accession>A0A9Q0GBZ1</accession>
<dbReference type="GO" id="GO:0016020">
    <property type="term" value="C:membrane"/>
    <property type="evidence" value="ECO:0007669"/>
    <property type="project" value="TreeGrafter"/>
</dbReference>
<feature type="non-terminal residue" evidence="4">
    <location>
        <position position="1"/>
    </location>
</feature>
<evidence type="ECO:0000256" key="1">
    <source>
        <dbReference type="ARBA" id="ARBA00006484"/>
    </source>
</evidence>
<dbReference type="AlphaFoldDB" id="A0A9Q0GBZ1"/>
<proteinExistence type="inferred from homology"/>
<dbReference type="Proteomes" id="UP001141552">
    <property type="component" value="Unassembled WGS sequence"/>
</dbReference>
<evidence type="ECO:0000256" key="3">
    <source>
        <dbReference type="ARBA" id="ARBA00023002"/>
    </source>
</evidence>
<dbReference type="SUPFAM" id="SSF51735">
    <property type="entry name" value="NAD(P)-binding Rossmann-fold domains"/>
    <property type="match status" value="2"/>
</dbReference>
<evidence type="ECO:0000313" key="5">
    <source>
        <dbReference type="Proteomes" id="UP001141552"/>
    </source>
</evidence>
<dbReference type="PANTHER" id="PTHR43490:SF119">
    <property type="entry name" value="SHORT-CHAIN DEHYDROGENASE_REDUCTASE"/>
    <property type="match status" value="1"/>
</dbReference>
<keyword evidence="3" id="KW-0560">Oxidoreductase</keyword>
<organism evidence="4 5">
    <name type="scientific">Turnera subulata</name>
    <dbReference type="NCBI Taxonomy" id="218843"/>
    <lineage>
        <taxon>Eukaryota</taxon>
        <taxon>Viridiplantae</taxon>
        <taxon>Streptophyta</taxon>
        <taxon>Embryophyta</taxon>
        <taxon>Tracheophyta</taxon>
        <taxon>Spermatophyta</taxon>
        <taxon>Magnoliopsida</taxon>
        <taxon>eudicotyledons</taxon>
        <taxon>Gunneridae</taxon>
        <taxon>Pentapetalae</taxon>
        <taxon>rosids</taxon>
        <taxon>fabids</taxon>
        <taxon>Malpighiales</taxon>
        <taxon>Passifloraceae</taxon>
        <taxon>Turnera</taxon>
    </lineage>
</organism>
<feature type="non-terminal residue" evidence="4">
    <location>
        <position position="552"/>
    </location>
</feature>
<keyword evidence="2" id="KW-0521">NADP</keyword>
<dbReference type="Gene3D" id="3.40.50.720">
    <property type="entry name" value="NAD(P)-binding Rossmann-like Domain"/>
    <property type="match status" value="2"/>
</dbReference>
<comment type="similarity">
    <text evidence="1">Belongs to the short-chain dehydrogenases/reductases (SDR) family.</text>
</comment>
<evidence type="ECO:0000313" key="4">
    <source>
        <dbReference type="EMBL" id="KAJ4847195.1"/>
    </source>
</evidence>
<dbReference type="PANTHER" id="PTHR43490">
    <property type="entry name" value="(+)-NEOMENTHOL DEHYDROGENASE"/>
    <property type="match status" value="1"/>
</dbReference>
<dbReference type="EMBL" id="JAKUCV010001232">
    <property type="protein sequence ID" value="KAJ4847195.1"/>
    <property type="molecule type" value="Genomic_DNA"/>
</dbReference>
<dbReference type="GO" id="GO:0016491">
    <property type="term" value="F:oxidoreductase activity"/>
    <property type="evidence" value="ECO:0007669"/>
    <property type="project" value="UniProtKB-KW"/>
</dbReference>
<protein>
    <submittedName>
        <fullName evidence="4">Uncharacterized protein</fullName>
    </submittedName>
</protein>
<dbReference type="PRINTS" id="PR00080">
    <property type="entry name" value="SDRFAMILY"/>
</dbReference>
<evidence type="ECO:0000256" key="2">
    <source>
        <dbReference type="ARBA" id="ARBA00022857"/>
    </source>
</evidence>
<gene>
    <name evidence="4" type="ORF">Tsubulata_048354</name>
</gene>
<reference evidence="4" key="1">
    <citation type="submission" date="2022-02" db="EMBL/GenBank/DDBJ databases">
        <authorList>
            <person name="Henning P.M."/>
            <person name="McCubbin A.G."/>
            <person name="Shore J.S."/>
        </authorList>
    </citation>
    <scope>NUCLEOTIDE SEQUENCE</scope>
    <source>
        <strain evidence="4">F60SS</strain>
        <tissue evidence="4">Leaves</tissue>
    </source>
</reference>